<feature type="non-terminal residue" evidence="1">
    <location>
        <position position="1"/>
    </location>
</feature>
<dbReference type="AlphaFoldDB" id="A0AAW8ZJK1"/>
<gene>
    <name evidence="1" type="ORF">R4K57_01270</name>
</gene>
<dbReference type="Proteomes" id="UP001187425">
    <property type="component" value="Unassembled WGS sequence"/>
</dbReference>
<comment type="caution">
    <text evidence="1">The sequence shown here is derived from an EMBL/GenBank/DDBJ whole genome shotgun (WGS) entry which is preliminary data.</text>
</comment>
<organism evidence="1 2">
    <name type="scientific">Xanthomonas hortorum pv. vitians</name>
    <dbReference type="NCBI Taxonomy" id="83224"/>
    <lineage>
        <taxon>Bacteria</taxon>
        <taxon>Pseudomonadati</taxon>
        <taxon>Pseudomonadota</taxon>
        <taxon>Gammaproteobacteria</taxon>
        <taxon>Lysobacterales</taxon>
        <taxon>Lysobacteraceae</taxon>
        <taxon>Xanthomonas</taxon>
    </lineage>
</organism>
<proteinExistence type="predicted"/>
<sequence length="65" mass="7296">TLILLFLIILKKKTNNFLWWGVLADCGTVWRHGCRHRAYMDVLAACPASGEDTAPSTNQAFDCIQ</sequence>
<evidence type="ECO:0000313" key="2">
    <source>
        <dbReference type="Proteomes" id="UP001187425"/>
    </source>
</evidence>
<name>A0AAW8ZJK1_9XANT</name>
<reference evidence="1 2" key="1">
    <citation type="submission" date="2023-10" db="EMBL/GenBank/DDBJ databases">
        <title>A new tool for lettuce pathogen research.</title>
        <authorList>
            <person name="Horton K.N."/>
            <person name="Cseke L.J."/>
            <person name="Badiwe M."/>
            <person name="Tesfaye D."/>
            <person name="Klein A."/>
            <person name="Su J."/>
            <person name="Potnis N."/>
            <person name="Gassmann W."/>
        </authorList>
    </citation>
    <scope>NUCLEOTIDE SEQUENCE [LARGE SCALE GENOMIC DNA]</scope>
    <source>
        <strain evidence="1 2">JSKH1901</strain>
    </source>
</reference>
<dbReference type="EMBL" id="JAWMQI010000003">
    <property type="protein sequence ID" value="MDV7247075.1"/>
    <property type="molecule type" value="Genomic_DNA"/>
</dbReference>
<protein>
    <submittedName>
        <fullName evidence="1">Uncharacterized protein</fullName>
    </submittedName>
</protein>
<evidence type="ECO:0000313" key="1">
    <source>
        <dbReference type="EMBL" id="MDV7247075.1"/>
    </source>
</evidence>
<accession>A0AAW8ZJK1</accession>